<feature type="non-terminal residue" evidence="1">
    <location>
        <position position="1"/>
    </location>
</feature>
<reference evidence="1 2" key="1">
    <citation type="journal article" date="2019" name="Sci. Rep.">
        <title>A high-quality genome of Eragrostis curvula grass provides insights into Poaceae evolution and supports new strategies to enhance forage quality.</title>
        <authorList>
            <person name="Carballo J."/>
            <person name="Santos B.A.C.M."/>
            <person name="Zappacosta D."/>
            <person name="Garbus I."/>
            <person name="Selva J.P."/>
            <person name="Gallo C.A."/>
            <person name="Diaz A."/>
            <person name="Albertini E."/>
            <person name="Caccamo M."/>
            <person name="Echenique V."/>
        </authorList>
    </citation>
    <scope>NUCLEOTIDE SEQUENCE [LARGE SCALE GENOMIC DNA]</scope>
    <source>
        <strain evidence="2">cv. Victoria</strain>
        <tissue evidence="1">Leaf</tissue>
    </source>
</reference>
<accession>A0A5J9WSE8</accession>
<sequence>MLHPTSSYRCPSSTEQTACPSAGCICGQQAHWKTEELQLNCLQEVEITELVVNEHEVTFMKHLFNWATVLKMFKAKEFCQMLRSFSRPETCKEFYIRKGTDKVLYVPEE</sequence>
<organism evidence="1 2">
    <name type="scientific">Eragrostis curvula</name>
    <name type="common">weeping love grass</name>
    <dbReference type="NCBI Taxonomy" id="38414"/>
    <lineage>
        <taxon>Eukaryota</taxon>
        <taxon>Viridiplantae</taxon>
        <taxon>Streptophyta</taxon>
        <taxon>Embryophyta</taxon>
        <taxon>Tracheophyta</taxon>
        <taxon>Spermatophyta</taxon>
        <taxon>Magnoliopsida</taxon>
        <taxon>Liliopsida</taxon>
        <taxon>Poales</taxon>
        <taxon>Poaceae</taxon>
        <taxon>PACMAD clade</taxon>
        <taxon>Chloridoideae</taxon>
        <taxon>Eragrostideae</taxon>
        <taxon>Eragrostidinae</taxon>
        <taxon>Eragrostis</taxon>
    </lineage>
</organism>
<keyword evidence="2" id="KW-1185">Reference proteome</keyword>
<dbReference type="Gramene" id="TVU51021">
    <property type="protein sequence ID" value="TVU51021"/>
    <property type="gene ID" value="EJB05_02423"/>
</dbReference>
<gene>
    <name evidence="1" type="ORF">EJB05_02423</name>
</gene>
<dbReference type="EMBL" id="RWGY01000002">
    <property type="protein sequence ID" value="TVU51021.1"/>
    <property type="molecule type" value="Genomic_DNA"/>
</dbReference>
<evidence type="ECO:0000313" key="2">
    <source>
        <dbReference type="Proteomes" id="UP000324897"/>
    </source>
</evidence>
<evidence type="ECO:0000313" key="1">
    <source>
        <dbReference type="EMBL" id="TVU51021.1"/>
    </source>
</evidence>
<dbReference type="AlphaFoldDB" id="A0A5J9WSE8"/>
<evidence type="ECO:0008006" key="3">
    <source>
        <dbReference type="Google" id="ProtNLM"/>
    </source>
</evidence>
<dbReference type="OrthoDB" id="689532at2759"/>
<proteinExistence type="predicted"/>
<name>A0A5J9WSE8_9POAL</name>
<comment type="caution">
    <text evidence="1">The sequence shown here is derived from an EMBL/GenBank/DDBJ whole genome shotgun (WGS) entry which is preliminary data.</text>
</comment>
<protein>
    <recommendedName>
        <fullName evidence="3">FBD domain-containing protein</fullName>
    </recommendedName>
</protein>
<dbReference type="Proteomes" id="UP000324897">
    <property type="component" value="Chromosome 6"/>
</dbReference>